<name>X1KQG3_9ZZZZ</name>
<accession>X1KQG3</accession>
<organism evidence="1">
    <name type="scientific">marine sediment metagenome</name>
    <dbReference type="NCBI Taxonomy" id="412755"/>
    <lineage>
        <taxon>unclassified sequences</taxon>
        <taxon>metagenomes</taxon>
        <taxon>ecological metagenomes</taxon>
    </lineage>
</organism>
<evidence type="ECO:0000313" key="1">
    <source>
        <dbReference type="EMBL" id="GAI09322.1"/>
    </source>
</evidence>
<gene>
    <name evidence="1" type="ORF">S06H3_21853</name>
</gene>
<reference evidence="1" key="1">
    <citation type="journal article" date="2014" name="Front. Microbiol.">
        <title>High frequency of phylogenetically diverse reductive dehalogenase-homologous genes in deep subseafloor sedimentary metagenomes.</title>
        <authorList>
            <person name="Kawai M."/>
            <person name="Futagami T."/>
            <person name="Toyoda A."/>
            <person name="Takaki Y."/>
            <person name="Nishi S."/>
            <person name="Hori S."/>
            <person name="Arai W."/>
            <person name="Tsubouchi T."/>
            <person name="Morono Y."/>
            <person name="Uchiyama I."/>
            <person name="Ito T."/>
            <person name="Fujiyama A."/>
            <person name="Inagaki F."/>
            <person name="Takami H."/>
        </authorList>
    </citation>
    <scope>NUCLEOTIDE SEQUENCE</scope>
    <source>
        <strain evidence="1">Expedition CK06-06</strain>
    </source>
</reference>
<comment type="caution">
    <text evidence="1">The sequence shown here is derived from an EMBL/GenBank/DDBJ whole genome shotgun (WGS) entry which is preliminary data.</text>
</comment>
<protein>
    <submittedName>
        <fullName evidence="1">Uncharacterized protein</fullName>
    </submittedName>
</protein>
<proteinExistence type="predicted"/>
<dbReference type="AlphaFoldDB" id="X1KQG3"/>
<sequence length="56" mass="6472">MKEMKQKTLVDGEARKNAYHIYSKKVKDNKINSSIISKSTNKRKLLELINSLLKHG</sequence>
<dbReference type="EMBL" id="BARV01011549">
    <property type="protein sequence ID" value="GAI09322.1"/>
    <property type="molecule type" value="Genomic_DNA"/>
</dbReference>
<feature type="non-terminal residue" evidence="1">
    <location>
        <position position="56"/>
    </location>
</feature>